<feature type="domain" description="Peptidase C39" evidence="1">
    <location>
        <begin position="6"/>
        <end position="152"/>
    </location>
</feature>
<dbReference type="GO" id="GO:0016020">
    <property type="term" value="C:membrane"/>
    <property type="evidence" value="ECO:0007669"/>
    <property type="project" value="InterPro"/>
</dbReference>
<evidence type="ECO:0000313" key="3">
    <source>
        <dbReference type="Proteomes" id="UP000178999"/>
    </source>
</evidence>
<proteinExistence type="predicted"/>
<dbReference type="GO" id="GO:0006508">
    <property type="term" value="P:proteolysis"/>
    <property type="evidence" value="ECO:0007669"/>
    <property type="project" value="InterPro"/>
</dbReference>
<protein>
    <recommendedName>
        <fullName evidence="1">Peptidase C39 domain-containing protein</fullName>
    </recommendedName>
</protein>
<name>A0A1F8CUZ2_9BACT</name>
<dbReference type="Proteomes" id="UP000178999">
    <property type="component" value="Unassembled WGS sequence"/>
</dbReference>
<dbReference type="SUPFAM" id="SSF54001">
    <property type="entry name" value="Cysteine proteinases"/>
    <property type="match status" value="1"/>
</dbReference>
<dbReference type="PROSITE" id="PS50990">
    <property type="entry name" value="PEPTIDASE_C39"/>
    <property type="match status" value="1"/>
</dbReference>
<dbReference type="EMBL" id="MGHY01000006">
    <property type="protein sequence ID" value="OGM79906.1"/>
    <property type="molecule type" value="Genomic_DNA"/>
</dbReference>
<evidence type="ECO:0000259" key="1">
    <source>
        <dbReference type="PROSITE" id="PS50990"/>
    </source>
</evidence>
<dbReference type="InterPro" id="IPR005074">
    <property type="entry name" value="Peptidase_C39"/>
</dbReference>
<dbReference type="InterPro" id="IPR039564">
    <property type="entry name" value="Peptidase_C39-like"/>
</dbReference>
<dbReference type="GO" id="GO:0005524">
    <property type="term" value="F:ATP binding"/>
    <property type="evidence" value="ECO:0007669"/>
    <property type="project" value="InterPro"/>
</dbReference>
<dbReference type="Gene3D" id="3.90.70.10">
    <property type="entry name" value="Cysteine proteinases"/>
    <property type="match status" value="1"/>
</dbReference>
<dbReference type="GO" id="GO:0008233">
    <property type="term" value="F:peptidase activity"/>
    <property type="evidence" value="ECO:0007669"/>
    <property type="project" value="InterPro"/>
</dbReference>
<evidence type="ECO:0000313" key="2">
    <source>
        <dbReference type="EMBL" id="OGM79906.1"/>
    </source>
</evidence>
<gene>
    <name evidence="2" type="ORF">A2382_03190</name>
</gene>
<dbReference type="Pfam" id="PF13529">
    <property type="entry name" value="Peptidase_C39_2"/>
    <property type="match status" value="1"/>
</dbReference>
<sequence>MQRIRQNTAAHCGPAVLEMLTSYINFPIDQDEFVKILGIGKKIHTHGMTIKEMSLALKNLAPNLSFWYKNNSQLEDIKTLIKTHYYPVGIEWQGVFYEDSDGDDGHYSIVTHLDEENSIIHISDPYRRFAGTDRLFHTNEFVGRWWDTNEITNEGRGTGQYFKDYHMIFIVTPADEIFPDSLGMKKSAD</sequence>
<organism evidence="2 3">
    <name type="scientific">Candidatus Woesebacteria bacterium RIFOXYB1_FULL_38_16</name>
    <dbReference type="NCBI Taxonomy" id="1802538"/>
    <lineage>
        <taxon>Bacteria</taxon>
        <taxon>Candidatus Woeseibacteriota</taxon>
    </lineage>
</organism>
<dbReference type="InterPro" id="IPR038765">
    <property type="entry name" value="Papain-like_cys_pep_sf"/>
</dbReference>
<accession>A0A1F8CUZ2</accession>
<dbReference type="AlphaFoldDB" id="A0A1F8CUZ2"/>
<comment type="caution">
    <text evidence="2">The sequence shown here is derived from an EMBL/GenBank/DDBJ whole genome shotgun (WGS) entry which is preliminary data.</text>
</comment>
<reference evidence="2 3" key="1">
    <citation type="journal article" date="2016" name="Nat. Commun.">
        <title>Thousands of microbial genomes shed light on interconnected biogeochemical processes in an aquifer system.</title>
        <authorList>
            <person name="Anantharaman K."/>
            <person name="Brown C.T."/>
            <person name="Hug L.A."/>
            <person name="Sharon I."/>
            <person name="Castelle C.J."/>
            <person name="Probst A.J."/>
            <person name="Thomas B.C."/>
            <person name="Singh A."/>
            <person name="Wilkins M.J."/>
            <person name="Karaoz U."/>
            <person name="Brodie E.L."/>
            <person name="Williams K.H."/>
            <person name="Hubbard S.S."/>
            <person name="Banfield J.F."/>
        </authorList>
    </citation>
    <scope>NUCLEOTIDE SEQUENCE [LARGE SCALE GENOMIC DNA]</scope>
</reference>